<keyword evidence="2" id="KW-1185">Reference proteome</keyword>
<organism evidence="1 2">
    <name type="scientific">Caerostris extrusa</name>
    <name type="common">Bark spider</name>
    <name type="synonym">Caerostris bankana</name>
    <dbReference type="NCBI Taxonomy" id="172846"/>
    <lineage>
        <taxon>Eukaryota</taxon>
        <taxon>Metazoa</taxon>
        <taxon>Ecdysozoa</taxon>
        <taxon>Arthropoda</taxon>
        <taxon>Chelicerata</taxon>
        <taxon>Arachnida</taxon>
        <taxon>Araneae</taxon>
        <taxon>Araneomorphae</taxon>
        <taxon>Entelegynae</taxon>
        <taxon>Araneoidea</taxon>
        <taxon>Araneidae</taxon>
        <taxon>Caerostris</taxon>
    </lineage>
</organism>
<sequence>MLRLRSAWIIKAKCRKCNLTFQIRGSADLNHMNFYSSNGSNADIVATHSVAGFGRFTYQFLKKNGQIFNNGAVDMILVDGRYKK</sequence>
<dbReference type="EMBL" id="BPLR01017239">
    <property type="protein sequence ID" value="GIY89665.1"/>
    <property type="molecule type" value="Genomic_DNA"/>
</dbReference>
<gene>
    <name evidence="1" type="ORF">CEXT_334291</name>
</gene>
<accession>A0AAV4X344</accession>
<protein>
    <submittedName>
        <fullName evidence="1">Uncharacterized protein</fullName>
    </submittedName>
</protein>
<evidence type="ECO:0000313" key="2">
    <source>
        <dbReference type="Proteomes" id="UP001054945"/>
    </source>
</evidence>
<dbReference type="AlphaFoldDB" id="A0AAV4X344"/>
<reference evidence="1 2" key="1">
    <citation type="submission" date="2021-06" db="EMBL/GenBank/DDBJ databases">
        <title>Caerostris extrusa draft genome.</title>
        <authorList>
            <person name="Kono N."/>
            <person name="Arakawa K."/>
        </authorList>
    </citation>
    <scope>NUCLEOTIDE SEQUENCE [LARGE SCALE GENOMIC DNA]</scope>
</reference>
<evidence type="ECO:0000313" key="1">
    <source>
        <dbReference type="EMBL" id="GIY89665.1"/>
    </source>
</evidence>
<dbReference type="Proteomes" id="UP001054945">
    <property type="component" value="Unassembled WGS sequence"/>
</dbReference>
<name>A0AAV4X344_CAEEX</name>
<proteinExistence type="predicted"/>
<comment type="caution">
    <text evidence="1">The sequence shown here is derived from an EMBL/GenBank/DDBJ whole genome shotgun (WGS) entry which is preliminary data.</text>
</comment>